<sequence length="260" mass="29683">MLPSVRARLRQSFQRHCAELPVPNYKRYIDSIEQILSLPGLDQVVYMVCDNLNYQILYASDSTNLFGFATNGEASPGPADVARYHSLLTTDHADYSFLADSWHLSLHDRLPQEQRVNSQAVHCGMKFSRPDGRTGRLLAVSHFVEPDANNLPRIVLVIMQDVAHLIKGDHYWMRATFGEQNERVFCYLSHQREALEIDILSVREKEVLRCLHKGKDSKEIAQQLGITVETVQKHRRNMLARTGARDTTALLQLAIWCSLL</sequence>
<dbReference type="Proteomes" id="UP000664034">
    <property type="component" value="Unassembled WGS sequence"/>
</dbReference>
<dbReference type="InterPro" id="IPR016032">
    <property type="entry name" value="Sig_transdc_resp-reg_C-effctor"/>
</dbReference>
<dbReference type="EMBL" id="JAFMYV010000015">
    <property type="protein sequence ID" value="MBO0939505.1"/>
    <property type="molecule type" value="Genomic_DNA"/>
</dbReference>
<keyword evidence="6" id="KW-1185">Reference proteome</keyword>
<evidence type="ECO:0000313" key="6">
    <source>
        <dbReference type="Proteomes" id="UP000664034"/>
    </source>
</evidence>
<evidence type="ECO:0000256" key="1">
    <source>
        <dbReference type="ARBA" id="ARBA00023015"/>
    </source>
</evidence>
<organism evidence="5 6">
    <name type="scientific">Fibrella rubiginis</name>
    <dbReference type="NCBI Taxonomy" id="2817060"/>
    <lineage>
        <taxon>Bacteria</taxon>
        <taxon>Pseudomonadati</taxon>
        <taxon>Bacteroidota</taxon>
        <taxon>Cytophagia</taxon>
        <taxon>Cytophagales</taxon>
        <taxon>Spirosomataceae</taxon>
        <taxon>Fibrella</taxon>
    </lineage>
</organism>
<proteinExistence type="predicted"/>
<name>A0A939K899_9BACT</name>
<comment type="caution">
    <text evidence="5">The sequence shown here is derived from an EMBL/GenBank/DDBJ whole genome shotgun (WGS) entry which is preliminary data.</text>
</comment>
<reference evidence="5" key="1">
    <citation type="submission" date="2021-03" db="EMBL/GenBank/DDBJ databases">
        <title>Fibrella sp. HMF5335 genome sequencing and assembly.</title>
        <authorList>
            <person name="Kang H."/>
            <person name="Kim H."/>
            <person name="Bae S."/>
            <person name="Joh K."/>
        </authorList>
    </citation>
    <scope>NUCLEOTIDE SEQUENCE</scope>
    <source>
        <strain evidence="5">HMF5335</strain>
    </source>
</reference>
<dbReference type="AlphaFoldDB" id="A0A939K899"/>
<keyword evidence="2" id="KW-0238">DNA-binding</keyword>
<dbReference type="PRINTS" id="PR00038">
    <property type="entry name" value="HTHLUXR"/>
</dbReference>
<dbReference type="CDD" id="cd06170">
    <property type="entry name" value="LuxR_C_like"/>
    <property type="match status" value="1"/>
</dbReference>
<dbReference type="SUPFAM" id="SSF46894">
    <property type="entry name" value="C-terminal effector domain of the bipartite response regulators"/>
    <property type="match status" value="1"/>
</dbReference>
<keyword evidence="3" id="KW-0804">Transcription</keyword>
<feature type="domain" description="HTH luxR-type" evidence="4">
    <location>
        <begin position="193"/>
        <end position="258"/>
    </location>
</feature>
<dbReference type="PANTHER" id="PTHR44688:SF16">
    <property type="entry name" value="DNA-BINDING TRANSCRIPTIONAL ACTIVATOR DEVR_DOSR"/>
    <property type="match status" value="1"/>
</dbReference>
<dbReference type="SMART" id="SM00421">
    <property type="entry name" value="HTH_LUXR"/>
    <property type="match status" value="1"/>
</dbReference>
<gene>
    <name evidence="5" type="ORF">J2I47_23345</name>
</gene>
<dbReference type="PROSITE" id="PS50043">
    <property type="entry name" value="HTH_LUXR_2"/>
    <property type="match status" value="1"/>
</dbReference>
<protein>
    <recommendedName>
        <fullName evidence="4">HTH luxR-type domain-containing protein</fullName>
    </recommendedName>
</protein>
<dbReference type="InterPro" id="IPR036388">
    <property type="entry name" value="WH-like_DNA-bd_sf"/>
</dbReference>
<evidence type="ECO:0000259" key="4">
    <source>
        <dbReference type="PROSITE" id="PS50043"/>
    </source>
</evidence>
<dbReference type="RefSeq" id="WP_207367037.1">
    <property type="nucleotide sequence ID" value="NZ_JAFMYV010000015.1"/>
</dbReference>
<keyword evidence="1" id="KW-0805">Transcription regulation</keyword>
<dbReference type="Gene3D" id="1.10.10.10">
    <property type="entry name" value="Winged helix-like DNA-binding domain superfamily/Winged helix DNA-binding domain"/>
    <property type="match status" value="1"/>
</dbReference>
<evidence type="ECO:0000256" key="2">
    <source>
        <dbReference type="ARBA" id="ARBA00023125"/>
    </source>
</evidence>
<dbReference type="InterPro" id="IPR000792">
    <property type="entry name" value="Tscrpt_reg_LuxR_C"/>
</dbReference>
<dbReference type="PANTHER" id="PTHR44688">
    <property type="entry name" value="DNA-BINDING TRANSCRIPTIONAL ACTIVATOR DEVR_DOSR"/>
    <property type="match status" value="1"/>
</dbReference>
<dbReference type="PROSITE" id="PS00622">
    <property type="entry name" value="HTH_LUXR_1"/>
    <property type="match status" value="1"/>
</dbReference>
<accession>A0A939K899</accession>
<dbReference type="GO" id="GO:0003677">
    <property type="term" value="F:DNA binding"/>
    <property type="evidence" value="ECO:0007669"/>
    <property type="project" value="UniProtKB-KW"/>
</dbReference>
<evidence type="ECO:0000256" key="3">
    <source>
        <dbReference type="ARBA" id="ARBA00023163"/>
    </source>
</evidence>
<dbReference type="Pfam" id="PF00196">
    <property type="entry name" value="GerE"/>
    <property type="match status" value="1"/>
</dbReference>
<dbReference type="GO" id="GO:0006355">
    <property type="term" value="P:regulation of DNA-templated transcription"/>
    <property type="evidence" value="ECO:0007669"/>
    <property type="project" value="InterPro"/>
</dbReference>
<evidence type="ECO:0000313" key="5">
    <source>
        <dbReference type="EMBL" id="MBO0939505.1"/>
    </source>
</evidence>